<evidence type="ECO:0000313" key="2">
    <source>
        <dbReference type="EMBL" id="UQC88124.1"/>
    </source>
</evidence>
<evidence type="ECO:0000313" key="3">
    <source>
        <dbReference type="Proteomes" id="UP000830671"/>
    </source>
</evidence>
<feature type="compositionally biased region" description="Basic residues" evidence="1">
    <location>
        <begin position="15"/>
        <end position="38"/>
    </location>
</feature>
<dbReference type="KEGG" id="clup:CLUP02_13646"/>
<reference evidence="2" key="1">
    <citation type="journal article" date="2021" name="Mol. Plant Microbe Interact.">
        <title>Complete Genome Sequence of the Plant-Pathogenic Fungus Colletotrichum lupini.</title>
        <authorList>
            <person name="Baroncelli R."/>
            <person name="Pensec F."/>
            <person name="Da Lio D."/>
            <person name="Boufleur T."/>
            <person name="Vicente I."/>
            <person name="Sarrocco S."/>
            <person name="Picot A."/>
            <person name="Baraldi E."/>
            <person name="Sukno S."/>
            <person name="Thon M."/>
            <person name="Le Floch G."/>
        </authorList>
    </citation>
    <scope>NUCLEOTIDE SEQUENCE</scope>
    <source>
        <strain evidence="2">IMI 504893</strain>
    </source>
</reference>
<protein>
    <submittedName>
        <fullName evidence="2">Uncharacterized protein</fullName>
    </submittedName>
</protein>
<dbReference type="Proteomes" id="UP000830671">
    <property type="component" value="Chromosome 7"/>
</dbReference>
<feature type="compositionally biased region" description="Low complexity" evidence="1">
    <location>
        <begin position="196"/>
        <end position="211"/>
    </location>
</feature>
<dbReference type="GeneID" id="73347594"/>
<accession>A0A9Q8T2J6</accession>
<keyword evidence="3" id="KW-1185">Reference proteome</keyword>
<proteinExistence type="predicted"/>
<feature type="region of interest" description="Disordered" evidence="1">
    <location>
        <begin position="1"/>
        <end position="38"/>
    </location>
</feature>
<feature type="region of interest" description="Disordered" evidence="1">
    <location>
        <begin position="196"/>
        <end position="229"/>
    </location>
</feature>
<feature type="compositionally biased region" description="Basic and acidic residues" evidence="1">
    <location>
        <begin position="1"/>
        <end position="14"/>
    </location>
</feature>
<name>A0A9Q8T2J6_9PEZI</name>
<dbReference type="RefSeq" id="XP_049149730.1">
    <property type="nucleotide sequence ID" value="XM_049292584.1"/>
</dbReference>
<organism evidence="2 3">
    <name type="scientific">Colletotrichum lupini</name>
    <dbReference type="NCBI Taxonomy" id="145971"/>
    <lineage>
        <taxon>Eukaryota</taxon>
        <taxon>Fungi</taxon>
        <taxon>Dikarya</taxon>
        <taxon>Ascomycota</taxon>
        <taxon>Pezizomycotina</taxon>
        <taxon>Sordariomycetes</taxon>
        <taxon>Hypocreomycetidae</taxon>
        <taxon>Glomerellales</taxon>
        <taxon>Glomerellaceae</taxon>
        <taxon>Colletotrichum</taxon>
        <taxon>Colletotrichum acutatum species complex</taxon>
    </lineage>
</organism>
<evidence type="ECO:0000256" key="1">
    <source>
        <dbReference type="SAM" id="MobiDB-lite"/>
    </source>
</evidence>
<sequence length="229" mass="25153">MGTLGESKKDEIRQGGKKAKRPPPHPHRNTFTHPHTSHTHSLSFSLSLILTLSLSSHYPLHNPHPRSQIPKSSLPSLQHPSTTLPHNHTHTATTEYGYLTFTQPCPPPATLDTHTHTHTHTHTPLLLLSFVAAPLLLILTSSQHCPPLSSLPCHPRRSWVLAPLPPSTPGRIHHRTSVSSGPQQLSDMTLPVCTQPRSCSLPRSPPRLGLPTSTLHASRRDLSSIHNKA</sequence>
<gene>
    <name evidence="2" type="ORF">CLUP02_13646</name>
</gene>
<dbReference type="EMBL" id="CP019479">
    <property type="protein sequence ID" value="UQC88124.1"/>
    <property type="molecule type" value="Genomic_DNA"/>
</dbReference>
<feature type="region of interest" description="Disordered" evidence="1">
    <location>
        <begin position="61"/>
        <end position="89"/>
    </location>
</feature>
<feature type="compositionally biased region" description="Polar residues" evidence="1">
    <location>
        <begin position="69"/>
        <end position="89"/>
    </location>
</feature>
<dbReference type="AlphaFoldDB" id="A0A9Q8T2J6"/>